<gene>
    <name evidence="7" type="ORF">BV898_07616</name>
</gene>
<keyword evidence="4 5" id="KW-0472">Membrane</keyword>
<dbReference type="InterPro" id="IPR001828">
    <property type="entry name" value="ANF_lig-bd_rcpt"/>
</dbReference>
<reference evidence="8" key="1">
    <citation type="submission" date="2017-01" db="EMBL/GenBank/DDBJ databases">
        <title>Comparative genomics of anhydrobiosis in the tardigrade Hypsibius dujardini.</title>
        <authorList>
            <person name="Yoshida Y."/>
            <person name="Koutsovoulos G."/>
            <person name="Laetsch D."/>
            <person name="Stevens L."/>
            <person name="Kumar S."/>
            <person name="Horikawa D."/>
            <person name="Ishino K."/>
            <person name="Komine S."/>
            <person name="Tomita M."/>
            <person name="Blaxter M."/>
            <person name="Arakawa K."/>
        </authorList>
    </citation>
    <scope>NUCLEOTIDE SEQUENCE [LARGE SCALE GENOMIC DNA]</scope>
    <source>
        <strain evidence="8">Z151</strain>
    </source>
</reference>
<evidence type="ECO:0000256" key="3">
    <source>
        <dbReference type="ARBA" id="ARBA00022989"/>
    </source>
</evidence>
<keyword evidence="3 5" id="KW-1133">Transmembrane helix</keyword>
<evidence type="ECO:0000256" key="5">
    <source>
        <dbReference type="SAM" id="Phobius"/>
    </source>
</evidence>
<dbReference type="Proteomes" id="UP000192578">
    <property type="component" value="Unassembled WGS sequence"/>
</dbReference>
<dbReference type="GO" id="GO:0016020">
    <property type="term" value="C:membrane"/>
    <property type="evidence" value="ECO:0007669"/>
    <property type="project" value="UniProtKB-SubCell"/>
</dbReference>
<keyword evidence="8" id="KW-1185">Reference proteome</keyword>
<evidence type="ECO:0000313" key="8">
    <source>
        <dbReference type="Proteomes" id="UP000192578"/>
    </source>
</evidence>
<organism evidence="7 8">
    <name type="scientific">Hypsibius exemplaris</name>
    <name type="common">Freshwater tardigrade</name>
    <dbReference type="NCBI Taxonomy" id="2072580"/>
    <lineage>
        <taxon>Eukaryota</taxon>
        <taxon>Metazoa</taxon>
        <taxon>Ecdysozoa</taxon>
        <taxon>Tardigrada</taxon>
        <taxon>Eutardigrada</taxon>
        <taxon>Parachela</taxon>
        <taxon>Hypsibioidea</taxon>
        <taxon>Hypsibiidae</taxon>
        <taxon>Hypsibius</taxon>
    </lineage>
</organism>
<evidence type="ECO:0000256" key="4">
    <source>
        <dbReference type="ARBA" id="ARBA00023136"/>
    </source>
</evidence>
<sequence>MADTVDVRVRDLYLTMMTIINVRSTEYDVLTTNYDSGRGVEEYPAALVKSAQHSRVIMIMTLDKFIRKIIAAASALNMTTGYYAVSDAFESVLFIRFEPINWDSWSPVSKRISQLRSDLYGSGLSPELNFNEYVLGCFESMDILSQLMDEHANSKNGSTIWSPSEVLRSVPGRTFLLPHGPVMFAQTRLQIPRLVLQQYNNTSRNFETIVDFDFTSGIWSDSTIQNLKWRLGQVPHDTHPCGYDNDQCSRSGRILTIVVGTVASCTFTLVALIVCTAISDMALKFPALYSNHSVVTFSIAPPPPVDPCSPMEIGMVIEGMSELFVKPGRSDEEGTPVILTPACPLPFVAIADFARELNILTLACGPARSNSKRSPTSLLTYRGQSEAVGVGLTSLLDRFGWKKLSIMVDTVDVRVRDFILAVMNPLKVRATQFDVLTTNYDSGKGLEEYPAALVASAEHSRVILIMTLDRFIRKILAVASDLYMTTGYYLMEESATFHNGSTSWSSEEVLRRAAGRTFDLPNGRVQFSQSGQRIPQVVLQQYNKISKDFETTANFDYASSTWNDAALQNLNWKLGQVPRDYHPCGYRNDQCPQSSRQTLTAVIGTVAACIVILLPLLVWWIRQVVHDDVWWFLQDEIVRTARRASGQSYKSAVKMCAL</sequence>
<comment type="caution">
    <text evidence="7">The sequence shown here is derived from an EMBL/GenBank/DDBJ whole genome shotgun (WGS) entry which is preliminary data.</text>
</comment>
<evidence type="ECO:0000313" key="7">
    <source>
        <dbReference type="EMBL" id="OQV18413.1"/>
    </source>
</evidence>
<dbReference type="SUPFAM" id="SSF53822">
    <property type="entry name" value="Periplasmic binding protein-like I"/>
    <property type="match status" value="2"/>
</dbReference>
<comment type="subcellular location">
    <subcellularLocation>
        <location evidence="1">Membrane</location>
    </subcellularLocation>
</comment>
<evidence type="ECO:0000259" key="6">
    <source>
        <dbReference type="Pfam" id="PF01094"/>
    </source>
</evidence>
<evidence type="ECO:0000256" key="2">
    <source>
        <dbReference type="ARBA" id="ARBA00022692"/>
    </source>
</evidence>
<protein>
    <recommendedName>
        <fullName evidence="6">Receptor ligand binding region domain-containing protein</fullName>
    </recommendedName>
</protein>
<dbReference type="Pfam" id="PF01094">
    <property type="entry name" value="ANF_receptor"/>
    <property type="match status" value="1"/>
</dbReference>
<dbReference type="Gene3D" id="3.40.50.2300">
    <property type="match status" value="2"/>
</dbReference>
<proteinExistence type="predicted"/>
<dbReference type="InterPro" id="IPR028082">
    <property type="entry name" value="Peripla_BP_I"/>
</dbReference>
<name>A0A1W0WTD8_HYPEX</name>
<feature type="domain" description="Receptor ligand binding region" evidence="6">
    <location>
        <begin position="337"/>
        <end position="489"/>
    </location>
</feature>
<evidence type="ECO:0000256" key="1">
    <source>
        <dbReference type="ARBA" id="ARBA00004370"/>
    </source>
</evidence>
<feature type="transmembrane region" description="Helical" evidence="5">
    <location>
        <begin position="254"/>
        <end position="278"/>
    </location>
</feature>
<feature type="transmembrane region" description="Helical" evidence="5">
    <location>
        <begin position="599"/>
        <end position="621"/>
    </location>
</feature>
<keyword evidence="2 5" id="KW-0812">Transmembrane</keyword>
<accession>A0A1W0WTD8</accession>
<dbReference type="EMBL" id="MTYJ01000050">
    <property type="protein sequence ID" value="OQV18413.1"/>
    <property type="molecule type" value="Genomic_DNA"/>
</dbReference>
<dbReference type="AlphaFoldDB" id="A0A1W0WTD8"/>